<evidence type="ECO:0008006" key="8">
    <source>
        <dbReference type="Google" id="ProtNLM"/>
    </source>
</evidence>
<evidence type="ECO:0000313" key="7">
    <source>
        <dbReference type="Proteomes" id="UP001162029"/>
    </source>
</evidence>
<proteinExistence type="predicted"/>
<dbReference type="SUPFAM" id="SSF103481">
    <property type="entry name" value="Multidrug resistance efflux transporter EmrE"/>
    <property type="match status" value="1"/>
</dbReference>
<organism evidence="6 7">
    <name type="scientific">Peronospora destructor</name>
    <dbReference type="NCBI Taxonomy" id="86335"/>
    <lineage>
        <taxon>Eukaryota</taxon>
        <taxon>Sar</taxon>
        <taxon>Stramenopiles</taxon>
        <taxon>Oomycota</taxon>
        <taxon>Peronosporomycetes</taxon>
        <taxon>Peronosporales</taxon>
        <taxon>Peronosporaceae</taxon>
        <taxon>Peronospora</taxon>
    </lineage>
</organism>
<keyword evidence="4 5" id="KW-0472">Membrane</keyword>
<evidence type="ECO:0000256" key="5">
    <source>
        <dbReference type="SAM" id="Phobius"/>
    </source>
</evidence>
<feature type="transmembrane region" description="Helical" evidence="5">
    <location>
        <begin position="66"/>
        <end position="86"/>
    </location>
</feature>
<dbReference type="GO" id="GO:0015095">
    <property type="term" value="F:magnesium ion transmembrane transporter activity"/>
    <property type="evidence" value="ECO:0007669"/>
    <property type="project" value="InterPro"/>
</dbReference>
<dbReference type="PANTHER" id="PTHR12570">
    <property type="match status" value="1"/>
</dbReference>
<dbReference type="EMBL" id="CANTFM010000987">
    <property type="protein sequence ID" value="CAI5733035.1"/>
    <property type="molecule type" value="Genomic_DNA"/>
</dbReference>
<feature type="transmembrane region" description="Helical" evidence="5">
    <location>
        <begin position="132"/>
        <end position="152"/>
    </location>
</feature>
<dbReference type="AlphaFoldDB" id="A0AAV0UB29"/>
<reference evidence="6" key="1">
    <citation type="submission" date="2022-12" db="EMBL/GenBank/DDBJ databases">
        <authorList>
            <person name="Webb A."/>
        </authorList>
    </citation>
    <scope>NUCLEOTIDE SEQUENCE</scope>
    <source>
        <strain evidence="6">Pd1</strain>
    </source>
</reference>
<feature type="transmembrane region" description="Helical" evidence="5">
    <location>
        <begin position="6"/>
        <end position="27"/>
    </location>
</feature>
<protein>
    <recommendedName>
        <fullName evidence="8">EamA domain-containing protein</fullName>
    </recommendedName>
</protein>
<evidence type="ECO:0000256" key="4">
    <source>
        <dbReference type="ARBA" id="ARBA00023136"/>
    </source>
</evidence>
<dbReference type="GO" id="GO:0016020">
    <property type="term" value="C:membrane"/>
    <property type="evidence" value="ECO:0007669"/>
    <property type="project" value="UniProtKB-SubCell"/>
</dbReference>
<keyword evidence="3 5" id="KW-1133">Transmembrane helix</keyword>
<comment type="subcellular location">
    <subcellularLocation>
        <location evidence="1">Membrane</location>
        <topology evidence="1">Multi-pass membrane protein</topology>
    </subcellularLocation>
</comment>
<evidence type="ECO:0000313" key="6">
    <source>
        <dbReference type="EMBL" id="CAI5733035.1"/>
    </source>
</evidence>
<dbReference type="Proteomes" id="UP001162029">
    <property type="component" value="Unassembled WGS sequence"/>
</dbReference>
<dbReference type="PANTHER" id="PTHR12570:SF9">
    <property type="entry name" value="MAGNESIUM TRANSPORTER NIPA8-RELATED"/>
    <property type="match status" value="1"/>
</dbReference>
<dbReference type="InterPro" id="IPR008521">
    <property type="entry name" value="Mg_trans_NIPA"/>
</dbReference>
<keyword evidence="2 5" id="KW-0812">Transmembrane</keyword>
<feature type="transmembrane region" description="Helical" evidence="5">
    <location>
        <begin position="226"/>
        <end position="249"/>
    </location>
</feature>
<feature type="transmembrane region" description="Helical" evidence="5">
    <location>
        <begin position="261"/>
        <end position="278"/>
    </location>
</feature>
<gene>
    <name evidence="6" type="ORF">PDE001_LOCUS5280</name>
</gene>
<evidence type="ECO:0000256" key="3">
    <source>
        <dbReference type="ARBA" id="ARBA00022989"/>
    </source>
</evidence>
<evidence type="ECO:0000256" key="1">
    <source>
        <dbReference type="ARBA" id="ARBA00004141"/>
    </source>
</evidence>
<sequence length="326" mass="34772">MGSQLWVFGVMLSLTATLFGTLGKVLLKLSHTSSQALSVKVAAIVCVFLLNPVLDAISYVYAAQSILAPMAGFSVLWNIMLSPYLLNEKLSTQDLRGSAVILLGCTLVGISGSHDTPTHHSTELFALFQSRIFIEFATLVVCAAVVLVWIIFSYEKKSSWRRFAFGALSGLIGGNLFSSRCASVELLAEGGSIWSNPHTFAVFVAALSSAGGGIYVLDQGLREYDALYLVAIYQAFLIVIGSVSGVIFFHEISGMNSCWQLIIYPASIATTVGGIIVLSEKHAEHCGPVYSNGAINGNKQGETLPLIISQNGDAKKGSKHGSIEVV</sequence>
<name>A0AAV0UB29_9STRA</name>
<accession>A0AAV0UB29</accession>
<evidence type="ECO:0000256" key="2">
    <source>
        <dbReference type="ARBA" id="ARBA00022692"/>
    </source>
</evidence>
<feature type="transmembrane region" description="Helical" evidence="5">
    <location>
        <begin position="95"/>
        <end position="112"/>
    </location>
</feature>
<feature type="transmembrane region" description="Helical" evidence="5">
    <location>
        <begin position="39"/>
        <end position="60"/>
    </location>
</feature>
<dbReference type="Gene3D" id="1.10.3730.20">
    <property type="match status" value="1"/>
</dbReference>
<keyword evidence="7" id="KW-1185">Reference proteome</keyword>
<dbReference type="Pfam" id="PF05653">
    <property type="entry name" value="Mg_trans_NIPA"/>
    <property type="match status" value="1"/>
</dbReference>
<feature type="transmembrane region" description="Helical" evidence="5">
    <location>
        <begin position="198"/>
        <end position="217"/>
    </location>
</feature>
<comment type="caution">
    <text evidence="6">The sequence shown here is derived from an EMBL/GenBank/DDBJ whole genome shotgun (WGS) entry which is preliminary data.</text>
</comment>
<dbReference type="InterPro" id="IPR037185">
    <property type="entry name" value="EmrE-like"/>
</dbReference>